<evidence type="ECO:0000313" key="1">
    <source>
        <dbReference type="EMBL" id="XCH40998.1"/>
    </source>
</evidence>
<dbReference type="EMBL" id="PP856726">
    <property type="protein sequence ID" value="XCH40998.1"/>
    <property type="molecule type" value="Genomic_DNA"/>
</dbReference>
<gene>
    <name evidence="1" type="ORF">MCIKDHBT_CDS0057</name>
</gene>
<accession>A0AAU8GGI0</accession>
<reference evidence="1" key="1">
    <citation type="submission" date="2024-05" db="EMBL/GenBank/DDBJ databases">
        <authorList>
            <person name="Mugo M.M."/>
            <person name="Musyoki A.M."/>
            <person name="Makumi A.M."/>
            <person name="Mutai I."/>
            <person name="Drechsel O."/>
            <person name="Kering K.K."/>
            <person name="Muturi P."/>
            <person name="Mbae C.K."/>
            <person name="Kariuki S.M."/>
        </authorList>
    </citation>
    <scope>NUCLEOTIDE SEQUENCE</scope>
</reference>
<proteinExistence type="predicted"/>
<name>A0AAU8GGI0_9CAUD</name>
<sequence>MLGIFTFRGLLLLTNVLLFNNWLTWGWLD</sequence>
<organism evidence="1">
    <name type="scientific">Salmonella phage vB_STmST313_KE27</name>
    <dbReference type="NCBI Taxonomy" id="3161178"/>
    <lineage>
        <taxon>Viruses</taxon>
        <taxon>Duplodnaviria</taxon>
        <taxon>Heunggongvirae</taxon>
        <taxon>Uroviricota</taxon>
        <taxon>Caudoviricetes</taxon>
        <taxon>Pantevenvirales</taxon>
        <taxon>Ackermannviridae</taxon>
        <taxon>Cvivirinae</taxon>
        <taxon>Kuttervirus</taxon>
    </lineage>
</organism>
<protein>
    <submittedName>
        <fullName evidence="1">Uncharacterized protein</fullName>
    </submittedName>
</protein>